<dbReference type="InterPro" id="IPR000914">
    <property type="entry name" value="SBP_5_dom"/>
</dbReference>
<dbReference type="PROSITE" id="PS51257">
    <property type="entry name" value="PROKAR_LIPOPROTEIN"/>
    <property type="match status" value="1"/>
</dbReference>
<sequence>MTSLRAKMRSIAAVAVAGALLLTGCSGGGGGGGSTEPLPDDQQTLTYIPAYGWAASDISQAPLEIGINMAISQTLETLVTLDDENQPQPKLAESWEWTDDTTLVFHLREGVTYSDGTPFTAADVKGSIERYIAWEAALKTVLSPIQSVEATDDLTVTIKTAGPSGTLVGVLSMVYIGKAEFSHPDTMIQADNDYWAQPVGTGPFIIDDYVANDHFTFVRNEDYWGEKAKLQKLTMKQITDVNGKITALSNGQAQIVGDVPYDQVAQVEAMNDVKFVQESSLNYYFLWFDNKNEFLKDQRVREAMWAALDLKTIQESLYGDTAKTMTSFCPEAAFGCVEPTDGMVEYDPEHAKELLAEAGYPDGFTVDAIYSTANGAGFANMMQAFISAWQEIGVTVEPRALDAASWLKEFGTVNEADGTHAWDMDVQPNQTITGDADYTIYRLYNCTAARLGYCNEDLDALTTKAQQLTDPDERLELYQQAIDIMRADTPAIPLLEINVNAAMSSNVEGLVIPANEFIDFSSVYLTQ</sequence>
<dbReference type="Proteomes" id="UP000629365">
    <property type="component" value="Unassembled WGS sequence"/>
</dbReference>
<feature type="signal peptide" evidence="5">
    <location>
        <begin position="1"/>
        <end position="28"/>
    </location>
</feature>
<keyword evidence="8" id="KW-1185">Reference proteome</keyword>
<evidence type="ECO:0000313" key="7">
    <source>
        <dbReference type="EMBL" id="GGD69261.1"/>
    </source>
</evidence>
<comment type="caution">
    <text evidence="7">The sequence shown here is derived from an EMBL/GenBank/DDBJ whole genome shotgun (WGS) entry which is preliminary data.</text>
</comment>
<evidence type="ECO:0000313" key="8">
    <source>
        <dbReference type="Proteomes" id="UP000629365"/>
    </source>
</evidence>
<gene>
    <name evidence="7" type="primary">oppA</name>
    <name evidence="7" type="ORF">GCM10007269_10530</name>
</gene>
<dbReference type="Gene3D" id="3.40.190.10">
    <property type="entry name" value="Periplasmic binding protein-like II"/>
    <property type="match status" value="1"/>
</dbReference>
<dbReference type="RefSeq" id="WP_188435476.1">
    <property type="nucleotide sequence ID" value="NZ_BMCM01000001.1"/>
</dbReference>
<proteinExistence type="inferred from homology"/>
<organism evidence="7 8">
    <name type="scientific">Microbacterium murale</name>
    <dbReference type="NCBI Taxonomy" id="1081040"/>
    <lineage>
        <taxon>Bacteria</taxon>
        <taxon>Bacillati</taxon>
        <taxon>Actinomycetota</taxon>
        <taxon>Actinomycetes</taxon>
        <taxon>Micrococcales</taxon>
        <taxon>Microbacteriaceae</taxon>
        <taxon>Microbacterium</taxon>
    </lineage>
</organism>
<dbReference type="PANTHER" id="PTHR30290:SF10">
    <property type="entry name" value="PERIPLASMIC OLIGOPEPTIDE-BINDING PROTEIN-RELATED"/>
    <property type="match status" value="1"/>
</dbReference>
<dbReference type="PIRSF" id="PIRSF002741">
    <property type="entry name" value="MppA"/>
    <property type="match status" value="1"/>
</dbReference>
<comment type="similarity">
    <text evidence="2">Belongs to the bacterial solute-binding protein 5 family.</text>
</comment>
<evidence type="ECO:0000256" key="4">
    <source>
        <dbReference type="ARBA" id="ARBA00022729"/>
    </source>
</evidence>
<name>A0ABQ1RG80_9MICO</name>
<dbReference type="Pfam" id="PF00496">
    <property type="entry name" value="SBP_bac_5"/>
    <property type="match status" value="1"/>
</dbReference>
<dbReference type="CDD" id="cd00995">
    <property type="entry name" value="PBP2_NikA_DppA_OppA_like"/>
    <property type="match status" value="1"/>
</dbReference>
<dbReference type="InterPro" id="IPR030678">
    <property type="entry name" value="Peptide/Ni-bd"/>
</dbReference>
<evidence type="ECO:0000256" key="5">
    <source>
        <dbReference type="SAM" id="SignalP"/>
    </source>
</evidence>
<feature type="domain" description="Solute-binding protein family 5" evidence="6">
    <location>
        <begin position="86"/>
        <end position="448"/>
    </location>
</feature>
<dbReference type="Gene3D" id="3.10.105.10">
    <property type="entry name" value="Dipeptide-binding Protein, Domain 3"/>
    <property type="match status" value="1"/>
</dbReference>
<keyword evidence="3" id="KW-0813">Transport</keyword>
<keyword evidence="4 5" id="KW-0732">Signal</keyword>
<reference evidence="8" key="1">
    <citation type="journal article" date="2019" name="Int. J. Syst. Evol. Microbiol.">
        <title>The Global Catalogue of Microorganisms (GCM) 10K type strain sequencing project: providing services to taxonomists for standard genome sequencing and annotation.</title>
        <authorList>
            <consortium name="The Broad Institute Genomics Platform"/>
            <consortium name="The Broad Institute Genome Sequencing Center for Infectious Disease"/>
            <person name="Wu L."/>
            <person name="Ma J."/>
        </authorList>
    </citation>
    <scope>NUCLEOTIDE SEQUENCE [LARGE SCALE GENOMIC DNA]</scope>
    <source>
        <strain evidence="8">CCM 7640</strain>
    </source>
</reference>
<dbReference type="SUPFAM" id="SSF53850">
    <property type="entry name" value="Periplasmic binding protein-like II"/>
    <property type="match status" value="1"/>
</dbReference>
<evidence type="ECO:0000256" key="2">
    <source>
        <dbReference type="ARBA" id="ARBA00005695"/>
    </source>
</evidence>
<protein>
    <submittedName>
        <fullName evidence="7">Glutathione ABC transporter substrate-binding protein</fullName>
    </submittedName>
</protein>
<evidence type="ECO:0000259" key="6">
    <source>
        <dbReference type="Pfam" id="PF00496"/>
    </source>
</evidence>
<evidence type="ECO:0000256" key="3">
    <source>
        <dbReference type="ARBA" id="ARBA00022448"/>
    </source>
</evidence>
<dbReference type="InterPro" id="IPR039424">
    <property type="entry name" value="SBP_5"/>
</dbReference>
<accession>A0ABQ1RG80</accession>
<dbReference type="Gene3D" id="3.90.76.10">
    <property type="entry name" value="Dipeptide-binding Protein, Domain 1"/>
    <property type="match status" value="1"/>
</dbReference>
<feature type="chain" id="PRO_5046297847" evidence="5">
    <location>
        <begin position="29"/>
        <end position="527"/>
    </location>
</feature>
<dbReference type="EMBL" id="BMCM01000001">
    <property type="protein sequence ID" value="GGD69261.1"/>
    <property type="molecule type" value="Genomic_DNA"/>
</dbReference>
<evidence type="ECO:0000256" key="1">
    <source>
        <dbReference type="ARBA" id="ARBA00004196"/>
    </source>
</evidence>
<dbReference type="PANTHER" id="PTHR30290">
    <property type="entry name" value="PERIPLASMIC BINDING COMPONENT OF ABC TRANSPORTER"/>
    <property type="match status" value="1"/>
</dbReference>
<comment type="subcellular location">
    <subcellularLocation>
        <location evidence="1">Cell envelope</location>
    </subcellularLocation>
</comment>